<dbReference type="RefSeq" id="WP_014453546.1">
    <property type="nucleotide sequence ID" value="NC_017096.1"/>
</dbReference>
<feature type="domain" description="4Fe-4S ferredoxin-type" evidence="5">
    <location>
        <begin position="34"/>
        <end position="64"/>
    </location>
</feature>
<dbReference type="PANTHER" id="PTHR43687:SF4">
    <property type="entry name" value="BLR5484 PROTEIN"/>
    <property type="match status" value="1"/>
</dbReference>
<evidence type="ECO:0000256" key="4">
    <source>
        <dbReference type="ARBA" id="ARBA00023014"/>
    </source>
</evidence>
<dbReference type="SUPFAM" id="SSF54862">
    <property type="entry name" value="4Fe-4S ferredoxins"/>
    <property type="match status" value="1"/>
</dbReference>
<keyword evidence="7" id="KW-1185">Reference proteome</keyword>
<dbReference type="InterPro" id="IPR017896">
    <property type="entry name" value="4Fe4S_Fe-S-bd"/>
</dbReference>
<accession>A0A7U6GEX2</accession>
<proteinExistence type="predicted"/>
<dbReference type="PANTHER" id="PTHR43687">
    <property type="entry name" value="ADENYLYLSULFATE REDUCTASE, BETA SUBUNIT"/>
    <property type="match status" value="1"/>
</dbReference>
<dbReference type="EMBL" id="AP012051">
    <property type="protein sequence ID" value="BAL81144.1"/>
    <property type="molecule type" value="Genomic_DNA"/>
</dbReference>
<protein>
    <submittedName>
        <fullName evidence="6">2-oxoglutarate ferredoxin oxidoreductase delta subunit</fullName>
        <ecNumber evidence="6">1.2.7.3</ecNumber>
    </submittedName>
</protein>
<dbReference type="InterPro" id="IPR017900">
    <property type="entry name" value="4Fe4S_Fe_S_CS"/>
</dbReference>
<gene>
    <name evidence="6" type="primary">korD</name>
    <name evidence="6" type="ordered locus">CSE_10180</name>
</gene>
<keyword evidence="2" id="KW-0479">Metal-binding</keyword>
<sequence length="67" mass="7431">MAKNKVIINKNFCKGCGICVSVCPAKILRIGEDFKVEVENEEKCMGCGMCEVFCPDFAIVIKKEVKV</sequence>
<reference evidence="6 7" key="1">
    <citation type="submission" date="2011-01" db="EMBL/GenBank/DDBJ databases">
        <title>Whole genome sequence of Caldisericum exile AZM16c01.</title>
        <authorList>
            <person name="Narita-Yamada S."/>
            <person name="Kawakoshi A."/>
            <person name="Nakamura S."/>
            <person name="Sasagawa M."/>
            <person name="Fukada J."/>
            <person name="Sekine M."/>
            <person name="Kato Y."/>
            <person name="Fukai R."/>
            <person name="Sasaki K."/>
            <person name="Hanamaki A."/>
            <person name="Narita H."/>
            <person name="Konno Y."/>
            <person name="Mori K."/>
            <person name="Yamazaki S."/>
            <person name="Suzuki K."/>
            <person name="Fujita N."/>
        </authorList>
    </citation>
    <scope>NUCLEOTIDE SEQUENCE [LARGE SCALE GENOMIC DNA]</scope>
    <source>
        <strain evidence="7">DSM 21853 / NBRC 104410 / AZM16c01</strain>
    </source>
</reference>
<evidence type="ECO:0000313" key="7">
    <source>
        <dbReference type="Proteomes" id="UP000004793"/>
    </source>
</evidence>
<dbReference type="KEGG" id="cex:CSE_10180"/>
<dbReference type="GO" id="GO:0047553">
    <property type="term" value="F:2-oxoglutarate synthase activity"/>
    <property type="evidence" value="ECO:0007669"/>
    <property type="project" value="UniProtKB-EC"/>
</dbReference>
<dbReference type="GO" id="GO:0051539">
    <property type="term" value="F:4 iron, 4 sulfur cluster binding"/>
    <property type="evidence" value="ECO:0007669"/>
    <property type="project" value="UniProtKB-KW"/>
</dbReference>
<feature type="domain" description="4Fe-4S ferredoxin-type" evidence="5">
    <location>
        <begin position="4"/>
        <end position="33"/>
    </location>
</feature>
<evidence type="ECO:0000256" key="3">
    <source>
        <dbReference type="ARBA" id="ARBA00023004"/>
    </source>
</evidence>
<dbReference type="PROSITE" id="PS51379">
    <property type="entry name" value="4FE4S_FER_2"/>
    <property type="match status" value="2"/>
</dbReference>
<evidence type="ECO:0000313" key="6">
    <source>
        <dbReference type="EMBL" id="BAL81144.1"/>
    </source>
</evidence>
<keyword evidence="4" id="KW-0411">Iron-sulfur</keyword>
<evidence type="ECO:0000256" key="1">
    <source>
        <dbReference type="ARBA" id="ARBA00022485"/>
    </source>
</evidence>
<keyword evidence="1" id="KW-0004">4Fe-4S</keyword>
<keyword evidence="6" id="KW-0560">Oxidoreductase</keyword>
<dbReference type="Gene3D" id="3.30.70.20">
    <property type="match status" value="1"/>
</dbReference>
<evidence type="ECO:0000256" key="2">
    <source>
        <dbReference type="ARBA" id="ARBA00022723"/>
    </source>
</evidence>
<dbReference type="AlphaFoldDB" id="A0A7U6GEX2"/>
<evidence type="ECO:0000259" key="5">
    <source>
        <dbReference type="PROSITE" id="PS51379"/>
    </source>
</evidence>
<dbReference type="PROSITE" id="PS00198">
    <property type="entry name" value="4FE4S_FER_1"/>
    <property type="match status" value="1"/>
</dbReference>
<organism evidence="6 7">
    <name type="scientific">Caldisericum exile (strain DSM 21853 / NBRC 104410 / AZM16c01)</name>
    <dbReference type="NCBI Taxonomy" id="511051"/>
    <lineage>
        <taxon>Bacteria</taxon>
        <taxon>Pseudomonadati</taxon>
        <taxon>Caldisericota/Cryosericota group</taxon>
        <taxon>Caldisericota</taxon>
        <taxon>Caldisericia</taxon>
        <taxon>Caldisericales</taxon>
        <taxon>Caldisericaceae</taxon>
        <taxon>Caldisericum</taxon>
    </lineage>
</organism>
<dbReference type="Proteomes" id="UP000004793">
    <property type="component" value="Chromosome"/>
</dbReference>
<dbReference type="Gene3D" id="3.30.70.3270">
    <property type="match status" value="1"/>
</dbReference>
<dbReference type="InterPro" id="IPR050572">
    <property type="entry name" value="Fe-S_Ferredoxin"/>
</dbReference>
<dbReference type="GO" id="GO:0046872">
    <property type="term" value="F:metal ion binding"/>
    <property type="evidence" value="ECO:0007669"/>
    <property type="project" value="UniProtKB-KW"/>
</dbReference>
<dbReference type="EC" id="1.2.7.3" evidence="6"/>
<dbReference type="OrthoDB" id="9807879at2"/>
<dbReference type="Pfam" id="PF13237">
    <property type="entry name" value="Fer4_10"/>
    <property type="match status" value="1"/>
</dbReference>
<keyword evidence="3" id="KW-0408">Iron</keyword>
<name>A0A7U6GEX2_CALEA</name>